<dbReference type="AlphaFoldDB" id="A0A3P7LYE3"/>
<dbReference type="EMBL" id="UYRU01050883">
    <property type="protein sequence ID" value="VDN11171.1"/>
    <property type="molecule type" value="Genomic_DNA"/>
</dbReference>
<keyword evidence="7" id="KW-0539">Nucleus</keyword>
<protein>
    <recommendedName>
        <fullName evidence="8">SET domain-containing protein</fullName>
    </recommendedName>
</protein>
<evidence type="ECO:0000256" key="3">
    <source>
        <dbReference type="ARBA" id="ARBA00022454"/>
    </source>
</evidence>
<evidence type="ECO:0000256" key="7">
    <source>
        <dbReference type="ARBA" id="ARBA00023242"/>
    </source>
</evidence>
<dbReference type="GO" id="GO:0032259">
    <property type="term" value="P:methylation"/>
    <property type="evidence" value="ECO:0007669"/>
    <property type="project" value="UniProtKB-KW"/>
</dbReference>
<keyword evidence="6" id="KW-0949">S-adenosyl-L-methionine</keyword>
<reference evidence="9 10" key="1">
    <citation type="submission" date="2018-11" db="EMBL/GenBank/DDBJ databases">
        <authorList>
            <consortium name="Pathogen Informatics"/>
        </authorList>
    </citation>
    <scope>NUCLEOTIDE SEQUENCE [LARGE SCALE GENOMIC DNA]</scope>
</reference>
<name>A0A3P7LYE3_DIBLA</name>
<dbReference type="InterPro" id="IPR050777">
    <property type="entry name" value="SET2_Histone-Lys_MeTrsfase"/>
</dbReference>
<dbReference type="GO" id="GO:0005634">
    <property type="term" value="C:nucleus"/>
    <property type="evidence" value="ECO:0007669"/>
    <property type="project" value="UniProtKB-SubCell"/>
</dbReference>
<feature type="domain" description="SET" evidence="8">
    <location>
        <begin position="1"/>
        <end position="89"/>
    </location>
</feature>
<proteinExistence type="predicted"/>
<sequence>MVSIWMLSAMSPLYIGDLIDEEEANRRLRIAHENNITNYYMMQMDSQRIIDAGPKGNLSRFMNHSCDPNLFTQKWTVNGDTRVGLFAVR</sequence>
<keyword evidence="3" id="KW-0158">Chromosome</keyword>
<dbReference type="Proteomes" id="UP000281553">
    <property type="component" value="Unassembled WGS sequence"/>
</dbReference>
<evidence type="ECO:0000256" key="1">
    <source>
        <dbReference type="ARBA" id="ARBA00004123"/>
    </source>
</evidence>
<evidence type="ECO:0000313" key="10">
    <source>
        <dbReference type="Proteomes" id="UP000281553"/>
    </source>
</evidence>
<gene>
    <name evidence="9" type="ORF">DILT_LOCUS7002</name>
</gene>
<dbReference type="GO" id="GO:0005694">
    <property type="term" value="C:chromosome"/>
    <property type="evidence" value="ECO:0007669"/>
    <property type="project" value="UniProtKB-SubCell"/>
</dbReference>
<evidence type="ECO:0000256" key="2">
    <source>
        <dbReference type="ARBA" id="ARBA00004286"/>
    </source>
</evidence>
<comment type="subcellular location">
    <subcellularLocation>
        <location evidence="2">Chromosome</location>
    </subcellularLocation>
    <subcellularLocation>
        <location evidence="1">Nucleus</location>
    </subcellularLocation>
</comment>
<evidence type="ECO:0000313" key="9">
    <source>
        <dbReference type="EMBL" id="VDN11171.1"/>
    </source>
</evidence>
<evidence type="ECO:0000256" key="6">
    <source>
        <dbReference type="ARBA" id="ARBA00022691"/>
    </source>
</evidence>
<dbReference type="Pfam" id="PF00856">
    <property type="entry name" value="SET"/>
    <property type="match status" value="1"/>
</dbReference>
<keyword evidence="4" id="KW-0489">Methyltransferase</keyword>
<evidence type="ECO:0000256" key="4">
    <source>
        <dbReference type="ARBA" id="ARBA00022603"/>
    </source>
</evidence>
<evidence type="ECO:0000259" key="8">
    <source>
        <dbReference type="PROSITE" id="PS50280"/>
    </source>
</evidence>
<dbReference type="InterPro" id="IPR001214">
    <property type="entry name" value="SET_dom"/>
</dbReference>
<dbReference type="Gene3D" id="2.170.270.10">
    <property type="entry name" value="SET domain"/>
    <property type="match status" value="1"/>
</dbReference>
<evidence type="ECO:0000256" key="5">
    <source>
        <dbReference type="ARBA" id="ARBA00022679"/>
    </source>
</evidence>
<dbReference type="OrthoDB" id="422362at2759"/>
<keyword evidence="5" id="KW-0808">Transferase</keyword>
<organism evidence="9 10">
    <name type="scientific">Dibothriocephalus latus</name>
    <name type="common">Fish tapeworm</name>
    <name type="synonym">Diphyllobothrium latum</name>
    <dbReference type="NCBI Taxonomy" id="60516"/>
    <lineage>
        <taxon>Eukaryota</taxon>
        <taxon>Metazoa</taxon>
        <taxon>Spiralia</taxon>
        <taxon>Lophotrochozoa</taxon>
        <taxon>Platyhelminthes</taxon>
        <taxon>Cestoda</taxon>
        <taxon>Eucestoda</taxon>
        <taxon>Diphyllobothriidea</taxon>
        <taxon>Diphyllobothriidae</taxon>
        <taxon>Dibothriocephalus</taxon>
    </lineage>
</organism>
<dbReference type="InterPro" id="IPR046341">
    <property type="entry name" value="SET_dom_sf"/>
</dbReference>
<dbReference type="PROSITE" id="PS50280">
    <property type="entry name" value="SET"/>
    <property type="match status" value="1"/>
</dbReference>
<dbReference type="SUPFAM" id="SSF82199">
    <property type="entry name" value="SET domain"/>
    <property type="match status" value="1"/>
</dbReference>
<keyword evidence="10" id="KW-1185">Reference proteome</keyword>
<dbReference type="PANTHER" id="PTHR22884">
    <property type="entry name" value="SET DOMAIN PROTEINS"/>
    <property type="match status" value="1"/>
</dbReference>
<dbReference type="GO" id="GO:0008168">
    <property type="term" value="F:methyltransferase activity"/>
    <property type="evidence" value="ECO:0007669"/>
    <property type="project" value="UniProtKB-KW"/>
</dbReference>
<accession>A0A3P7LYE3</accession>